<organism evidence="1">
    <name type="scientific">invertebrate metagenome</name>
    <dbReference type="NCBI Taxonomy" id="1711999"/>
    <lineage>
        <taxon>unclassified sequences</taxon>
        <taxon>metagenomes</taxon>
        <taxon>organismal metagenomes</taxon>
    </lineage>
</organism>
<evidence type="ECO:0000313" key="1">
    <source>
        <dbReference type="EMBL" id="PJE78353.1"/>
    </source>
</evidence>
<protein>
    <submittedName>
        <fullName evidence="1">Uncharacterized protein</fullName>
    </submittedName>
</protein>
<sequence length="43" mass="5084">MIMLYEYLHVETRTEIHPSPFYNRRVANTTKARDRQAAVTEAC</sequence>
<comment type="caution">
    <text evidence="1">The sequence shown here is derived from an EMBL/GenBank/DDBJ whole genome shotgun (WGS) entry which is preliminary data.</text>
</comment>
<proteinExistence type="predicted"/>
<name>A0A2H9T558_9ZZZZ</name>
<dbReference type="AlphaFoldDB" id="A0A2H9T558"/>
<reference evidence="1" key="1">
    <citation type="journal article" date="2017" name="Appl. Environ. Microbiol.">
        <title>Molecular characterization of an Endozoicomonas-like organism causing infection in king scallop Pecten maximus L.</title>
        <authorList>
            <person name="Cano I."/>
            <person name="van Aerle R."/>
            <person name="Ross S."/>
            <person name="Verner-Jeffreys D.W."/>
            <person name="Paley R.K."/>
            <person name="Rimmer G."/>
            <person name="Ryder D."/>
            <person name="Hooper P."/>
            <person name="Stone D."/>
            <person name="Feist S.W."/>
        </authorList>
    </citation>
    <scope>NUCLEOTIDE SEQUENCE</scope>
</reference>
<gene>
    <name evidence="1" type="ORF">CI610_02715</name>
</gene>
<accession>A0A2H9T558</accession>
<dbReference type="EMBL" id="NSIT01000197">
    <property type="protein sequence ID" value="PJE78353.1"/>
    <property type="molecule type" value="Genomic_DNA"/>
</dbReference>